<dbReference type="GO" id="GO:0005524">
    <property type="term" value="F:ATP binding"/>
    <property type="evidence" value="ECO:0007669"/>
    <property type="project" value="UniProtKB-KW"/>
</dbReference>
<dbReference type="InterPro" id="IPR011009">
    <property type="entry name" value="Kinase-like_dom_sf"/>
</dbReference>
<evidence type="ECO:0000256" key="4">
    <source>
        <dbReference type="ARBA" id="ARBA00022777"/>
    </source>
</evidence>
<sequence length="430" mass="47563">MEEPGREGDSPGPPWAPSESSAFRAFVTAVGERAVASPSGSDNGDSVCSSNLRAVRKRPVAKCWDAETNSYVAVKVIKNQPAFYQQAIMEVSLLRLLNEKFDPDDEHHIVRMLDFFLYQNHLCIAFEMLGNNLYELLKRNSLRGLQMKYVRTFSRQILDALIIMKDAGIIHCDLKPENILIAPTVKTAVGVKVIDFGSVCMEETEKADCLALVDFLRGLVEFDPNKRWSPLQASYHPFITGEAFTGPYEPVQETPRIPVGRAAVVDHNPGGGHLLGAGLSPQVASVFSYASVLLISWHMSLGASPSQFTPPNSQMQIPTGPNGRGTKEMVSVLLALVHMPKEILPTYIMHSLILVIIVGDRKGDLAVVYLWTLLLAVVLFHPPITMAFLYTPMRQQIHCPPPHQYQIQPIGISTLVTSHSCKRTEHCQLG</sequence>
<reference evidence="8" key="1">
    <citation type="journal article" date="2018" name="Nat. Genet.">
        <title>Extensive intraspecific gene order and gene structural variations between Mo17 and other maize genomes.</title>
        <authorList>
            <person name="Sun S."/>
            <person name="Zhou Y."/>
            <person name="Chen J."/>
            <person name="Shi J."/>
            <person name="Zhao H."/>
            <person name="Zhao H."/>
            <person name="Song W."/>
            <person name="Zhang M."/>
            <person name="Cui Y."/>
            <person name="Dong X."/>
            <person name="Liu H."/>
            <person name="Ma X."/>
            <person name="Jiao Y."/>
            <person name="Wang B."/>
            <person name="Wei X."/>
            <person name="Stein J.C."/>
            <person name="Glaubitz J.C."/>
            <person name="Lu F."/>
            <person name="Yu G."/>
            <person name="Liang C."/>
            <person name="Fengler K."/>
            <person name="Li B."/>
            <person name="Rafalski A."/>
            <person name="Schnable P.S."/>
            <person name="Ware D.H."/>
            <person name="Buckler E.S."/>
            <person name="Lai J."/>
        </authorList>
    </citation>
    <scope>NUCLEOTIDE SEQUENCE [LARGE SCALE GENOMIC DNA]</scope>
    <source>
        <tissue evidence="8">Seedling</tissue>
    </source>
</reference>
<dbReference type="InterPro" id="IPR000719">
    <property type="entry name" value="Prot_kinase_dom"/>
</dbReference>
<dbReference type="Proteomes" id="UP000251960">
    <property type="component" value="Chromosome 5"/>
</dbReference>
<dbReference type="SUPFAM" id="SSF56112">
    <property type="entry name" value="Protein kinase-like (PK-like)"/>
    <property type="match status" value="1"/>
</dbReference>
<keyword evidence="1" id="KW-0723">Serine/threonine-protein kinase</keyword>
<dbReference type="Pfam" id="PF00069">
    <property type="entry name" value="Pkinase"/>
    <property type="match status" value="1"/>
</dbReference>
<proteinExistence type="predicted"/>
<keyword evidence="2" id="KW-0808">Transferase</keyword>
<evidence type="ECO:0000256" key="5">
    <source>
        <dbReference type="ARBA" id="ARBA00022840"/>
    </source>
</evidence>
<evidence type="ECO:0000313" key="8">
    <source>
        <dbReference type="EMBL" id="PWZ22990.1"/>
    </source>
</evidence>
<keyword evidence="6" id="KW-0472">Membrane</keyword>
<dbReference type="GO" id="GO:0004674">
    <property type="term" value="F:protein serine/threonine kinase activity"/>
    <property type="evidence" value="ECO:0007669"/>
    <property type="project" value="UniProtKB-KW"/>
</dbReference>
<gene>
    <name evidence="8" type="primary">ppk15_1</name>
    <name evidence="8" type="ORF">Zm00014a_022786</name>
</gene>
<protein>
    <submittedName>
        <fullName evidence="8">Serine/threonine-protein kinase ppk15</fullName>
    </submittedName>
</protein>
<evidence type="ECO:0000256" key="2">
    <source>
        <dbReference type="ARBA" id="ARBA00022679"/>
    </source>
</evidence>
<keyword evidence="6" id="KW-1133">Transmembrane helix</keyword>
<evidence type="ECO:0000259" key="7">
    <source>
        <dbReference type="PROSITE" id="PS50011"/>
    </source>
</evidence>
<keyword evidence="5" id="KW-0067">ATP-binding</keyword>
<dbReference type="PANTHER" id="PTHR24058:SF17">
    <property type="entry name" value="HOMEODOMAIN INTERACTING PROTEIN KINASE, ISOFORM D"/>
    <property type="match status" value="1"/>
</dbReference>
<evidence type="ECO:0000256" key="1">
    <source>
        <dbReference type="ARBA" id="ARBA00022527"/>
    </source>
</evidence>
<dbReference type="ExpressionAtlas" id="A0A3L6EQ98">
    <property type="expression patterns" value="baseline and differential"/>
</dbReference>
<dbReference type="Gene3D" id="1.10.510.10">
    <property type="entry name" value="Transferase(Phosphotransferase) domain 1"/>
    <property type="match status" value="1"/>
</dbReference>
<keyword evidence="6" id="KW-0812">Transmembrane</keyword>
<dbReference type="PANTHER" id="PTHR24058">
    <property type="entry name" value="DUAL SPECIFICITY PROTEIN KINASE"/>
    <property type="match status" value="1"/>
</dbReference>
<dbReference type="PROSITE" id="PS50011">
    <property type="entry name" value="PROTEIN_KINASE_DOM"/>
    <property type="match status" value="1"/>
</dbReference>
<accession>A0A3L6EQ98</accession>
<keyword evidence="4 8" id="KW-0418">Kinase</keyword>
<dbReference type="InterPro" id="IPR050494">
    <property type="entry name" value="Ser_Thr_dual-spec_kinase"/>
</dbReference>
<feature type="transmembrane region" description="Helical" evidence="6">
    <location>
        <begin position="366"/>
        <end position="390"/>
    </location>
</feature>
<comment type="caution">
    <text evidence="8">The sequence shown here is derived from an EMBL/GenBank/DDBJ whole genome shotgun (WGS) entry which is preliminary data.</text>
</comment>
<feature type="domain" description="Protein kinase" evidence="7">
    <location>
        <begin position="33"/>
        <end position="384"/>
    </location>
</feature>
<name>A0A3L6EQ98_MAIZE</name>
<evidence type="ECO:0000256" key="6">
    <source>
        <dbReference type="SAM" id="Phobius"/>
    </source>
</evidence>
<dbReference type="PROSITE" id="PS00108">
    <property type="entry name" value="PROTEIN_KINASE_ST"/>
    <property type="match status" value="1"/>
</dbReference>
<dbReference type="InterPro" id="IPR008271">
    <property type="entry name" value="Ser/Thr_kinase_AS"/>
</dbReference>
<keyword evidence="3" id="KW-0547">Nucleotide-binding</keyword>
<dbReference type="EMBL" id="NCVQ01000006">
    <property type="protein sequence ID" value="PWZ22990.1"/>
    <property type="molecule type" value="Genomic_DNA"/>
</dbReference>
<organism evidence="8">
    <name type="scientific">Zea mays</name>
    <name type="common">Maize</name>
    <dbReference type="NCBI Taxonomy" id="4577"/>
    <lineage>
        <taxon>Eukaryota</taxon>
        <taxon>Viridiplantae</taxon>
        <taxon>Streptophyta</taxon>
        <taxon>Embryophyta</taxon>
        <taxon>Tracheophyta</taxon>
        <taxon>Spermatophyta</taxon>
        <taxon>Magnoliopsida</taxon>
        <taxon>Liliopsida</taxon>
        <taxon>Poales</taxon>
        <taxon>Poaceae</taxon>
        <taxon>PACMAD clade</taxon>
        <taxon>Panicoideae</taxon>
        <taxon>Andropogonodae</taxon>
        <taxon>Andropogoneae</taxon>
        <taxon>Tripsacinae</taxon>
        <taxon>Zea</taxon>
    </lineage>
</organism>
<dbReference type="Gene3D" id="3.30.200.20">
    <property type="entry name" value="Phosphorylase Kinase, domain 1"/>
    <property type="match status" value="1"/>
</dbReference>
<evidence type="ECO:0000256" key="3">
    <source>
        <dbReference type="ARBA" id="ARBA00022741"/>
    </source>
</evidence>
<dbReference type="SMART" id="SM00220">
    <property type="entry name" value="S_TKc"/>
    <property type="match status" value="1"/>
</dbReference>
<dbReference type="AlphaFoldDB" id="A0A3L6EQ98"/>